<dbReference type="Gene3D" id="1.20.1280.50">
    <property type="match status" value="1"/>
</dbReference>
<name>A0AAD7A619_9AGAR</name>
<dbReference type="SUPFAM" id="SSF52047">
    <property type="entry name" value="RNI-like"/>
    <property type="match status" value="1"/>
</dbReference>
<evidence type="ECO:0000259" key="1">
    <source>
        <dbReference type="PROSITE" id="PS50181"/>
    </source>
</evidence>
<reference evidence="2" key="1">
    <citation type="submission" date="2023-03" db="EMBL/GenBank/DDBJ databases">
        <title>Massive genome expansion in bonnet fungi (Mycena s.s.) driven by repeated elements and novel gene families across ecological guilds.</title>
        <authorList>
            <consortium name="Lawrence Berkeley National Laboratory"/>
            <person name="Harder C.B."/>
            <person name="Miyauchi S."/>
            <person name="Viragh M."/>
            <person name="Kuo A."/>
            <person name="Thoen E."/>
            <person name="Andreopoulos B."/>
            <person name="Lu D."/>
            <person name="Skrede I."/>
            <person name="Drula E."/>
            <person name="Henrissat B."/>
            <person name="Morin E."/>
            <person name="Kohler A."/>
            <person name="Barry K."/>
            <person name="LaButti K."/>
            <person name="Morin E."/>
            <person name="Salamov A."/>
            <person name="Lipzen A."/>
            <person name="Mereny Z."/>
            <person name="Hegedus B."/>
            <person name="Baldrian P."/>
            <person name="Stursova M."/>
            <person name="Weitz H."/>
            <person name="Taylor A."/>
            <person name="Grigoriev I.V."/>
            <person name="Nagy L.G."/>
            <person name="Martin F."/>
            <person name="Kauserud H."/>
        </authorList>
    </citation>
    <scope>NUCLEOTIDE SEQUENCE</scope>
    <source>
        <strain evidence="2">CBHHK002</strain>
    </source>
</reference>
<dbReference type="SMART" id="SM00256">
    <property type="entry name" value="FBOX"/>
    <property type="match status" value="1"/>
</dbReference>
<dbReference type="CDD" id="cd09917">
    <property type="entry name" value="F-box_SF"/>
    <property type="match status" value="1"/>
</dbReference>
<dbReference type="InterPro" id="IPR036047">
    <property type="entry name" value="F-box-like_dom_sf"/>
</dbReference>
<dbReference type="Proteomes" id="UP001218218">
    <property type="component" value="Unassembled WGS sequence"/>
</dbReference>
<organism evidence="2 3">
    <name type="scientific">Mycena albidolilacea</name>
    <dbReference type="NCBI Taxonomy" id="1033008"/>
    <lineage>
        <taxon>Eukaryota</taxon>
        <taxon>Fungi</taxon>
        <taxon>Dikarya</taxon>
        <taxon>Basidiomycota</taxon>
        <taxon>Agaricomycotina</taxon>
        <taxon>Agaricomycetes</taxon>
        <taxon>Agaricomycetidae</taxon>
        <taxon>Agaricales</taxon>
        <taxon>Marasmiineae</taxon>
        <taxon>Mycenaceae</taxon>
        <taxon>Mycena</taxon>
    </lineage>
</organism>
<dbReference type="Pfam" id="PF00646">
    <property type="entry name" value="F-box"/>
    <property type="match status" value="1"/>
</dbReference>
<proteinExistence type="predicted"/>
<dbReference type="SUPFAM" id="SSF81383">
    <property type="entry name" value="F-box domain"/>
    <property type="match status" value="1"/>
</dbReference>
<feature type="domain" description="F-box" evidence="1">
    <location>
        <begin position="21"/>
        <end position="66"/>
    </location>
</feature>
<protein>
    <recommendedName>
        <fullName evidence="1">F-box domain-containing protein</fullName>
    </recommendedName>
</protein>
<evidence type="ECO:0000313" key="2">
    <source>
        <dbReference type="EMBL" id="KAJ7349760.1"/>
    </source>
</evidence>
<dbReference type="InterPro" id="IPR032675">
    <property type="entry name" value="LRR_dom_sf"/>
</dbReference>
<evidence type="ECO:0000313" key="3">
    <source>
        <dbReference type="Proteomes" id="UP001218218"/>
    </source>
</evidence>
<accession>A0AAD7A619</accession>
<dbReference type="EMBL" id="JARIHO010000015">
    <property type="protein sequence ID" value="KAJ7349760.1"/>
    <property type="molecule type" value="Genomic_DNA"/>
</dbReference>
<keyword evidence="3" id="KW-1185">Reference proteome</keyword>
<gene>
    <name evidence="2" type="ORF">DFH08DRAFT_863073</name>
</gene>
<dbReference type="PROSITE" id="PS50181">
    <property type="entry name" value="FBOX"/>
    <property type="match status" value="1"/>
</dbReference>
<comment type="caution">
    <text evidence="2">The sequence shown here is derived from an EMBL/GenBank/DDBJ whole genome shotgun (WGS) entry which is preliminary data.</text>
</comment>
<dbReference type="AlphaFoldDB" id="A0AAD7A619"/>
<sequence length="471" mass="52658">MPSRLARWSLLRTRRSLKELHSLLASFPNELLLEILDFMDDKSLHLMAAVSRRFYYLATQSLLSRYDISSSLTSVTLTSPAALRALRIAMTLSSGGLKALSYADATPSSIPQDVRRIDTVLRRFITGPTRLDEIYLDFGKNLLERPIGWTLAGLLPKLLAKICGHSKVGLFVAATGLFTSTPKAMLMWNPYTRERYFKTTMHDGSRQWVPAIRSIKSLHITYPVCTTLAPEQPWTMVVVNGPEIETLLLSIRLSTQEWAAILSAITLPNLREVGIWAESISSEISTVFLNRHRITTLKYMSPRAVFLRLAPPLALPQLRHLTALSHYVVHIFTLRDSATLFPLLSHIDVFPDAKFHEALRLLALHGPLQRVGLWFLVDDIDPAAWPVFPHVDTLALNNCDVGAARLPALLAHAFPALQRLDVNHSFPKAASSTPGQNSEIWAKKAELVKRIARVNPGVLGFSIDKEFFAPP</sequence>
<dbReference type="Gene3D" id="3.80.10.10">
    <property type="entry name" value="Ribonuclease Inhibitor"/>
    <property type="match status" value="1"/>
</dbReference>
<dbReference type="InterPro" id="IPR001810">
    <property type="entry name" value="F-box_dom"/>
</dbReference>